<dbReference type="Proteomes" id="UP000636505">
    <property type="component" value="Unassembled WGS sequence"/>
</dbReference>
<keyword evidence="3" id="KW-0540">Nuclease</keyword>
<feature type="region of interest" description="Disordered" evidence="1">
    <location>
        <begin position="201"/>
        <end position="258"/>
    </location>
</feature>
<feature type="domain" description="Putative restriction endonuclease" evidence="2">
    <location>
        <begin position="26"/>
        <end position="140"/>
    </location>
</feature>
<gene>
    <name evidence="3" type="ORF">IQ241_00855</name>
</gene>
<reference evidence="3" key="1">
    <citation type="submission" date="2020-10" db="EMBL/GenBank/DDBJ databases">
        <authorList>
            <person name="Castelo-Branco R."/>
            <person name="Eusebio N."/>
            <person name="Adriana R."/>
            <person name="Vieira A."/>
            <person name="Brugerolle De Fraissinette N."/>
            <person name="Rezende De Castro R."/>
            <person name="Schneider M.P."/>
            <person name="Vasconcelos V."/>
            <person name="Leao P.N."/>
        </authorList>
    </citation>
    <scope>NUCLEOTIDE SEQUENCE</scope>
    <source>
        <strain evidence="3">LEGE 07310</strain>
    </source>
</reference>
<proteinExistence type="predicted"/>
<sequence>MSNPLATTDEVILPDANLLTTEDDTPVDNFASAKQQRLLVSSLYSSLTGSTFLAEANVGIYHAVSQPAIVPDMFVSLDVQVPADWWEKPNRCYLVWNFGKPPEVVLEIVSNRVGGELTSKLQTYAQMRAGYCIVYDPATQLGEQPLYLYELRGWHYVEQSELWLEPMGIGLTLWQGEFEGRQDTWLRWYDAQGHILLTGDEKAEQERQRAEQEHQRAEQEHQRAEQERQRAEQERQRAERLAELLKAQGIDPGDLSGL</sequence>
<evidence type="ECO:0000313" key="4">
    <source>
        <dbReference type="Proteomes" id="UP000636505"/>
    </source>
</evidence>
<evidence type="ECO:0000313" key="3">
    <source>
        <dbReference type="EMBL" id="MBE9075860.1"/>
    </source>
</evidence>
<comment type="caution">
    <text evidence="3">The sequence shown here is derived from an EMBL/GenBank/DDBJ whole genome shotgun (WGS) entry which is preliminary data.</text>
</comment>
<dbReference type="Pfam" id="PF05685">
    <property type="entry name" value="Uma2"/>
    <property type="match status" value="1"/>
</dbReference>
<dbReference type="AlphaFoldDB" id="A0A8J7DM34"/>
<dbReference type="InterPro" id="IPR008538">
    <property type="entry name" value="Uma2"/>
</dbReference>
<accession>A0A8J7DM34</accession>
<dbReference type="CDD" id="cd22265">
    <property type="entry name" value="UDM1_RNF168"/>
    <property type="match status" value="1"/>
</dbReference>
<keyword evidence="4" id="KW-1185">Reference proteome</keyword>
<dbReference type="PANTHER" id="PTHR33352">
    <property type="entry name" value="SLR1095 PROTEIN"/>
    <property type="match status" value="1"/>
</dbReference>
<name>A0A8J7DM34_9CYAN</name>
<dbReference type="RefSeq" id="WP_193904509.1">
    <property type="nucleotide sequence ID" value="NZ_JADEXG010000001.1"/>
</dbReference>
<keyword evidence="3" id="KW-0378">Hydrolase</keyword>
<dbReference type="PANTHER" id="PTHR33352:SF3">
    <property type="entry name" value="SLR1612 PROTEIN"/>
    <property type="match status" value="1"/>
</dbReference>
<evidence type="ECO:0000256" key="1">
    <source>
        <dbReference type="SAM" id="MobiDB-lite"/>
    </source>
</evidence>
<dbReference type="EMBL" id="JADEXG010000001">
    <property type="protein sequence ID" value="MBE9075860.1"/>
    <property type="molecule type" value="Genomic_DNA"/>
</dbReference>
<evidence type="ECO:0000259" key="2">
    <source>
        <dbReference type="Pfam" id="PF05685"/>
    </source>
</evidence>
<feature type="compositionally biased region" description="Basic and acidic residues" evidence="1">
    <location>
        <begin position="201"/>
        <end position="243"/>
    </location>
</feature>
<keyword evidence="3" id="KW-0255">Endonuclease</keyword>
<protein>
    <submittedName>
        <fullName evidence="3">Uma2 family endonuclease</fullName>
    </submittedName>
</protein>
<organism evidence="3 4">
    <name type="scientific">Vasconcelosia minhoensis LEGE 07310</name>
    <dbReference type="NCBI Taxonomy" id="915328"/>
    <lineage>
        <taxon>Bacteria</taxon>
        <taxon>Bacillati</taxon>
        <taxon>Cyanobacteriota</taxon>
        <taxon>Cyanophyceae</taxon>
        <taxon>Nodosilineales</taxon>
        <taxon>Cymatolegaceae</taxon>
        <taxon>Vasconcelosia</taxon>
        <taxon>Vasconcelosia minhoensis</taxon>
    </lineage>
</organism>
<dbReference type="GO" id="GO:0004519">
    <property type="term" value="F:endonuclease activity"/>
    <property type="evidence" value="ECO:0007669"/>
    <property type="project" value="UniProtKB-KW"/>
</dbReference>